<feature type="binding site" evidence="9">
    <location>
        <position position="70"/>
    </location>
    <ligand>
        <name>Mg(2+)</name>
        <dbReference type="ChEBI" id="CHEBI:18420"/>
        <label>1</label>
        <note>catalytic</note>
    </ligand>
</feature>
<name>A0A160JE71_9PROT</name>
<dbReference type="PROSITE" id="PS00629">
    <property type="entry name" value="IMP_1"/>
    <property type="match status" value="1"/>
</dbReference>
<evidence type="ECO:0000256" key="8">
    <source>
        <dbReference type="ARBA" id="ARBA00022842"/>
    </source>
</evidence>
<dbReference type="InterPro" id="IPR020550">
    <property type="entry name" value="Inositol_monophosphatase_CS"/>
</dbReference>
<dbReference type="GO" id="GO:0007165">
    <property type="term" value="P:signal transduction"/>
    <property type="evidence" value="ECO:0007669"/>
    <property type="project" value="TreeGrafter"/>
</dbReference>
<dbReference type="CDD" id="cd01639">
    <property type="entry name" value="IMPase"/>
    <property type="match status" value="1"/>
</dbReference>
<accession>A0A160JE71</accession>
<dbReference type="AlphaFoldDB" id="A0A160JE71"/>
<dbReference type="InterPro" id="IPR020583">
    <property type="entry name" value="Inositol_monoP_metal-BS"/>
</dbReference>
<keyword evidence="7 10" id="KW-0378">Hydrolase</keyword>
<dbReference type="KEGG" id="ahu:A6A40_03300"/>
<evidence type="ECO:0000256" key="7">
    <source>
        <dbReference type="ARBA" id="ARBA00022801"/>
    </source>
</evidence>
<dbReference type="InterPro" id="IPR022337">
    <property type="entry name" value="Inositol_monophosphatase_SuhB"/>
</dbReference>
<dbReference type="InterPro" id="IPR033942">
    <property type="entry name" value="IMPase"/>
</dbReference>
<evidence type="ECO:0000256" key="9">
    <source>
        <dbReference type="PIRSR" id="PIRSR600760-2"/>
    </source>
</evidence>
<organism evidence="11 12">
    <name type="scientific">Azospirillum humicireducens</name>
    <dbReference type="NCBI Taxonomy" id="1226968"/>
    <lineage>
        <taxon>Bacteria</taxon>
        <taxon>Pseudomonadati</taxon>
        <taxon>Pseudomonadota</taxon>
        <taxon>Alphaproteobacteria</taxon>
        <taxon>Rhodospirillales</taxon>
        <taxon>Azospirillaceae</taxon>
        <taxon>Azospirillum</taxon>
    </lineage>
</organism>
<dbReference type="Gene3D" id="3.40.190.80">
    <property type="match status" value="1"/>
</dbReference>
<evidence type="ECO:0000313" key="11">
    <source>
        <dbReference type="EMBL" id="ANC91006.1"/>
    </source>
</evidence>
<dbReference type="Pfam" id="PF00459">
    <property type="entry name" value="Inositol_P"/>
    <property type="match status" value="1"/>
</dbReference>
<keyword evidence="8 9" id="KW-0460">Magnesium</keyword>
<evidence type="ECO:0000256" key="2">
    <source>
        <dbReference type="ARBA" id="ARBA00001946"/>
    </source>
</evidence>
<evidence type="ECO:0000256" key="3">
    <source>
        <dbReference type="ARBA" id="ARBA00009759"/>
    </source>
</evidence>
<dbReference type="FunFam" id="3.30.540.10:FF:000003">
    <property type="entry name" value="Inositol-1-monophosphatase"/>
    <property type="match status" value="1"/>
</dbReference>
<dbReference type="RefSeq" id="WP_063634100.1">
    <property type="nucleotide sequence ID" value="NZ_CP015285.1"/>
</dbReference>
<keyword evidence="12" id="KW-1185">Reference proteome</keyword>
<dbReference type="GO" id="GO:0046854">
    <property type="term" value="P:phosphatidylinositol phosphate biosynthetic process"/>
    <property type="evidence" value="ECO:0007669"/>
    <property type="project" value="InterPro"/>
</dbReference>
<dbReference type="EC" id="3.1.3.25" evidence="4 10"/>
<dbReference type="GO" id="GO:0046872">
    <property type="term" value="F:metal ion binding"/>
    <property type="evidence" value="ECO:0007669"/>
    <property type="project" value="UniProtKB-KW"/>
</dbReference>
<dbReference type="PRINTS" id="PR00377">
    <property type="entry name" value="IMPHPHTASES"/>
</dbReference>
<dbReference type="OrthoDB" id="9785695at2"/>
<dbReference type="InterPro" id="IPR000760">
    <property type="entry name" value="Inositol_monophosphatase-like"/>
</dbReference>
<protein>
    <recommendedName>
        <fullName evidence="5 10">Inositol-1-monophosphatase</fullName>
        <ecNumber evidence="4 10">3.1.3.25</ecNumber>
    </recommendedName>
</protein>
<comment type="similarity">
    <text evidence="3 10">Belongs to the inositol monophosphatase superfamily.</text>
</comment>
<dbReference type="PANTHER" id="PTHR20854">
    <property type="entry name" value="INOSITOL MONOPHOSPHATASE"/>
    <property type="match status" value="1"/>
</dbReference>
<feature type="binding site" evidence="9">
    <location>
        <position position="87"/>
    </location>
    <ligand>
        <name>Mg(2+)</name>
        <dbReference type="ChEBI" id="CHEBI:18420"/>
        <label>1</label>
        <note>catalytic</note>
    </ligand>
</feature>
<reference evidence="11 12" key="1">
    <citation type="journal article" date="2013" name="Int. J. Syst. Evol. Microbiol.">
        <title>Azospirillum humicireducens sp. nov., a nitrogen-fixing bacterium isolated from a microbial fuel cell.</title>
        <authorList>
            <person name="Zhou S."/>
            <person name="Han L."/>
            <person name="Wang Y."/>
            <person name="Yang G."/>
            <person name="Zhuang L."/>
            <person name="Hu P."/>
        </authorList>
    </citation>
    <scope>NUCLEOTIDE SEQUENCE [LARGE SCALE GENOMIC DNA]</scope>
    <source>
        <strain evidence="11 12">SgZ-5</strain>
    </source>
</reference>
<evidence type="ECO:0000256" key="6">
    <source>
        <dbReference type="ARBA" id="ARBA00022723"/>
    </source>
</evidence>
<proteinExistence type="inferred from homology"/>
<evidence type="ECO:0000313" key="12">
    <source>
        <dbReference type="Proteomes" id="UP000077405"/>
    </source>
</evidence>
<dbReference type="PRINTS" id="PR01959">
    <property type="entry name" value="SBIMPHPHTASE"/>
</dbReference>
<dbReference type="PANTHER" id="PTHR20854:SF4">
    <property type="entry name" value="INOSITOL-1-MONOPHOSPHATASE-RELATED"/>
    <property type="match status" value="1"/>
</dbReference>
<dbReference type="PROSITE" id="PS00630">
    <property type="entry name" value="IMP_2"/>
    <property type="match status" value="1"/>
</dbReference>
<feature type="binding site" evidence="9">
    <location>
        <position position="215"/>
    </location>
    <ligand>
        <name>Mg(2+)</name>
        <dbReference type="ChEBI" id="CHEBI:18420"/>
        <label>1</label>
        <note>catalytic</note>
    </ligand>
</feature>
<evidence type="ECO:0000256" key="5">
    <source>
        <dbReference type="ARBA" id="ARBA00019784"/>
    </source>
</evidence>
<dbReference type="Proteomes" id="UP000077405">
    <property type="component" value="Chromosome"/>
</dbReference>
<dbReference type="SUPFAM" id="SSF56655">
    <property type="entry name" value="Carbohydrate phosphatase"/>
    <property type="match status" value="1"/>
</dbReference>
<dbReference type="GO" id="GO:0006020">
    <property type="term" value="P:inositol metabolic process"/>
    <property type="evidence" value="ECO:0007669"/>
    <property type="project" value="TreeGrafter"/>
</dbReference>
<comment type="cofactor">
    <cofactor evidence="2 9 10">
        <name>Mg(2+)</name>
        <dbReference type="ChEBI" id="CHEBI:18420"/>
    </cofactor>
</comment>
<dbReference type="GO" id="GO:0008934">
    <property type="term" value="F:inositol monophosphate 1-phosphatase activity"/>
    <property type="evidence" value="ECO:0007669"/>
    <property type="project" value="InterPro"/>
</dbReference>
<dbReference type="EMBL" id="CP015285">
    <property type="protein sequence ID" value="ANC91006.1"/>
    <property type="molecule type" value="Genomic_DNA"/>
</dbReference>
<dbReference type="STRING" id="1226968.A6A40_03300"/>
<feature type="binding site" evidence="9">
    <location>
        <position position="90"/>
    </location>
    <ligand>
        <name>Mg(2+)</name>
        <dbReference type="ChEBI" id="CHEBI:18420"/>
        <label>2</label>
    </ligand>
</feature>
<evidence type="ECO:0000256" key="10">
    <source>
        <dbReference type="RuleBase" id="RU364068"/>
    </source>
</evidence>
<evidence type="ECO:0000256" key="1">
    <source>
        <dbReference type="ARBA" id="ARBA00001033"/>
    </source>
</evidence>
<feature type="binding site" evidence="9">
    <location>
        <position position="89"/>
    </location>
    <ligand>
        <name>Mg(2+)</name>
        <dbReference type="ChEBI" id="CHEBI:18420"/>
        <label>1</label>
        <note>catalytic</note>
    </ligand>
</feature>
<keyword evidence="6 9" id="KW-0479">Metal-binding</keyword>
<dbReference type="Gene3D" id="3.30.540.10">
    <property type="entry name" value="Fructose-1,6-Bisphosphatase, subunit A, domain 1"/>
    <property type="match status" value="1"/>
</dbReference>
<comment type="catalytic activity">
    <reaction evidence="1 10">
        <text>a myo-inositol phosphate + H2O = myo-inositol + phosphate</text>
        <dbReference type="Rhea" id="RHEA:24056"/>
        <dbReference type="ChEBI" id="CHEBI:15377"/>
        <dbReference type="ChEBI" id="CHEBI:17268"/>
        <dbReference type="ChEBI" id="CHEBI:43474"/>
        <dbReference type="ChEBI" id="CHEBI:84139"/>
        <dbReference type="EC" id="3.1.3.25"/>
    </reaction>
</comment>
<sequence>MATRSALINVMVRAAEKAARGLVRDFGEVEHLQVSRKGPADFVSAADLKAERTLREELQKARPEFGFLMEESGASKGSDAEARWIVDPLDGTTNFLHGLPHWAISIAAERNGEIVAGVIYAPIGDQLFWAEKGAGAFVNHTRLRVSERRRLEDCVIATGIPFKGRGDHATFLKEQEAVMKEVAGIRRFGAASLDLAYTAAGRFDAYWERGLSPWDCAAGVLMVTEAGGFVGEIEGGRNPVFTGNVLAANSHLQVPVARLLKSAKG</sequence>
<evidence type="ECO:0000256" key="4">
    <source>
        <dbReference type="ARBA" id="ARBA00013106"/>
    </source>
</evidence>
<gene>
    <name evidence="11" type="ORF">A6A40_03300</name>
</gene>